<dbReference type="Pfam" id="PF07927">
    <property type="entry name" value="HicA_toxin"/>
    <property type="match status" value="1"/>
</dbReference>
<keyword evidence="9" id="KW-1185">Reference proteome</keyword>
<dbReference type="EMBL" id="CP035758">
    <property type="protein sequence ID" value="QBD81934.1"/>
    <property type="molecule type" value="Genomic_DNA"/>
</dbReference>
<comment type="similarity">
    <text evidence="1">Belongs to the HicA mRNA interferase family.</text>
</comment>
<accession>A0A4P6K1H6</accession>
<evidence type="ECO:0000256" key="6">
    <source>
        <dbReference type="ARBA" id="ARBA00022884"/>
    </source>
</evidence>
<evidence type="ECO:0000256" key="4">
    <source>
        <dbReference type="ARBA" id="ARBA00022759"/>
    </source>
</evidence>
<dbReference type="AlphaFoldDB" id="A0A4P6K1H6"/>
<dbReference type="OrthoDB" id="164049at2"/>
<dbReference type="SUPFAM" id="SSF54786">
    <property type="entry name" value="YcfA/nrd intein domain"/>
    <property type="match status" value="1"/>
</dbReference>
<organism evidence="8 9">
    <name type="scientific">Ktedonosporobacter rubrisoli</name>
    <dbReference type="NCBI Taxonomy" id="2509675"/>
    <lineage>
        <taxon>Bacteria</taxon>
        <taxon>Bacillati</taxon>
        <taxon>Chloroflexota</taxon>
        <taxon>Ktedonobacteria</taxon>
        <taxon>Ktedonobacterales</taxon>
        <taxon>Ktedonosporobacteraceae</taxon>
        <taxon>Ktedonosporobacter</taxon>
    </lineage>
</organism>
<sequence>MPPKIRQLKARLLKAGFTVRSGKGSHTVWHHPSLPEVTVTLSGNEGRDARPYQVDDVENAIKELREDK</sequence>
<dbReference type="Gene3D" id="3.30.920.30">
    <property type="entry name" value="Hypothetical protein"/>
    <property type="match status" value="1"/>
</dbReference>
<keyword evidence="7" id="KW-0346">Stress response</keyword>
<dbReference type="GO" id="GO:0003729">
    <property type="term" value="F:mRNA binding"/>
    <property type="evidence" value="ECO:0007669"/>
    <property type="project" value="InterPro"/>
</dbReference>
<dbReference type="InterPro" id="IPR038570">
    <property type="entry name" value="HicA_sf"/>
</dbReference>
<reference evidence="8 9" key="1">
    <citation type="submission" date="2019-01" db="EMBL/GenBank/DDBJ databases">
        <title>Ktedonosporobacter rubrisoli SCAWS-G2.</title>
        <authorList>
            <person name="Huang Y."/>
            <person name="Yan B."/>
        </authorList>
    </citation>
    <scope>NUCLEOTIDE SEQUENCE [LARGE SCALE GENOMIC DNA]</scope>
    <source>
        <strain evidence="8 9">SCAWS-G2</strain>
    </source>
</reference>
<evidence type="ECO:0000256" key="3">
    <source>
        <dbReference type="ARBA" id="ARBA00022722"/>
    </source>
</evidence>
<keyword evidence="6" id="KW-0694">RNA-binding</keyword>
<evidence type="ECO:0000256" key="7">
    <source>
        <dbReference type="ARBA" id="ARBA00023016"/>
    </source>
</evidence>
<dbReference type="Proteomes" id="UP000290365">
    <property type="component" value="Chromosome"/>
</dbReference>
<dbReference type="RefSeq" id="WP_129892995.1">
    <property type="nucleotide sequence ID" value="NZ_CP035758.1"/>
</dbReference>
<dbReference type="InterPro" id="IPR012933">
    <property type="entry name" value="HicA_mRNA_interferase"/>
</dbReference>
<keyword evidence="5" id="KW-0378">Hydrolase</keyword>
<keyword evidence="4" id="KW-0255">Endonuclease</keyword>
<gene>
    <name evidence="8" type="ORF">EPA93_40545</name>
</gene>
<name>A0A4P6K1H6_KTERU</name>
<evidence type="ECO:0000256" key="5">
    <source>
        <dbReference type="ARBA" id="ARBA00022801"/>
    </source>
</evidence>
<keyword evidence="3" id="KW-0540">Nuclease</keyword>
<evidence type="ECO:0000256" key="2">
    <source>
        <dbReference type="ARBA" id="ARBA00022649"/>
    </source>
</evidence>
<evidence type="ECO:0000313" key="9">
    <source>
        <dbReference type="Proteomes" id="UP000290365"/>
    </source>
</evidence>
<dbReference type="GO" id="GO:0016787">
    <property type="term" value="F:hydrolase activity"/>
    <property type="evidence" value="ECO:0007669"/>
    <property type="project" value="UniProtKB-KW"/>
</dbReference>
<dbReference type="KEGG" id="kbs:EPA93_40545"/>
<dbReference type="GO" id="GO:0004519">
    <property type="term" value="F:endonuclease activity"/>
    <property type="evidence" value="ECO:0007669"/>
    <property type="project" value="UniProtKB-KW"/>
</dbReference>
<protein>
    <submittedName>
        <fullName evidence="8">Type II toxin-antitoxin system HicA family toxin</fullName>
    </submittedName>
</protein>
<evidence type="ECO:0000256" key="1">
    <source>
        <dbReference type="ARBA" id="ARBA00006620"/>
    </source>
</evidence>
<proteinExistence type="inferred from homology"/>
<evidence type="ECO:0000313" key="8">
    <source>
        <dbReference type="EMBL" id="QBD81934.1"/>
    </source>
</evidence>
<keyword evidence="2" id="KW-1277">Toxin-antitoxin system</keyword>